<accession>I1BPP3</accession>
<evidence type="ECO:0000313" key="6">
    <source>
        <dbReference type="EMBL" id="EIE78173.1"/>
    </source>
</evidence>
<dbReference type="PANTHER" id="PTHR12655:SF0">
    <property type="entry name" value="ACYL-COENZYME A THIOESTERASE 9, MITOCHONDRIAL"/>
    <property type="match status" value="1"/>
</dbReference>
<feature type="domain" description="HotDog ACOT-type" evidence="5">
    <location>
        <begin position="301"/>
        <end position="417"/>
    </location>
</feature>
<organism evidence="6 7">
    <name type="scientific">Rhizopus delemar (strain RA 99-880 / ATCC MYA-4621 / FGSC 9543 / NRRL 43880)</name>
    <name type="common">Mucormycosis agent</name>
    <name type="synonym">Rhizopus arrhizus var. delemar</name>
    <dbReference type="NCBI Taxonomy" id="246409"/>
    <lineage>
        <taxon>Eukaryota</taxon>
        <taxon>Fungi</taxon>
        <taxon>Fungi incertae sedis</taxon>
        <taxon>Mucoromycota</taxon>
        <taxon>Mucoromycotina</taxon>
        <taxon>Mucoromycetes</taxon>
        <taxon>Mucorales</taxon>
        <taxon>Mucorineae</taxon>
        <taxon>Rhizopodaceae</taxon>
        <taxon>Rhizopus</taxon>
    </lineage>
</organism>
<evidence type="ECO:0000256" key="3">
    <source>
        <dbReference type="ARBA" id="ARBA00022801"/>
    </source>
</evidence>
<dbReference type="GO" id="GO:0005739">
    <property type="term" value="C:mitochondrion"/>
    <property type="evidence" value="ECO:0007669"/>
    <property type="project" value="TreeGrafter"/>
</dbReference>
<gene>
    <name evidence="6" type="ORF">RO3G_02877</name>
</gene>
<reference evidence="6 7" key="1">
    <citation type="journal article" date="2009" name="PLoS Genet.">
        <title>Genomic analysis of the basal lineage fungus Rhizopus oryzae reveals a whole-genome duplication.</title>
        <authorList>
            <person name="Ma L.-J."/>
            <person name="Ibrahim A.S."/>
            <person name="Skory C."/>
            <person name="Grabherr M.G."/>
            <person name="Burger G."/>
            <person name="Butler M."/>
            <person name="Elias M."/>
            <person name="Idnurm A."/>
            <person name="Lang B.F."/>
            <person name="Sone T."/>
            <person name="Abe A."/>
            <person name="Calvo S.E."/>
            <person name="Corrochano L.M."/>
            <person name="Engels R."/>
            <person name="Fu J."/>
            <person name="Hansberg W."/>
            <person name="Kim J.-M."/>
            <person name="Kodira C.D."/>
            <person name="Koehrsen M.J."/>
            <person name="Liu B."/>
            <person name="Miranda-Saavedra D."/>
            <person name="O'Leary S."/>
            <person name="Ortiz-Castellanos L."/>
            <person name="Poulter R."/>
            <person name="Rodriguez-Romero J."/>
            <person name="Ruiz-Herrera J."/>
            <person name="Shen Y.-Q."/>
            <person name="Zeng Q."/>
            <person name="Galagan J."/>
            <person name="Birren B.W."/>
            <person name="Cuomo C.A."/>
            <person name="Wickes B.L."/>
        </authorList>
    </citation>
    <scope>NUCLEOTIDE SEQUENCE [LARGE SCALE GENOMIC DNA]</scope>
    <source>
        <strain evidence="7">RA 99-880 / ATCC MYA-4621 / FGSC 9543 / NRRL 43880</strain>
    </source>
</reference>
<feature type="domain" description="HotDog ACOT-type" evidence="5">
    <location>
        <begin position="88"/>
        <end position="220"/>
    </location>
</feature>
<keyword evidence="3" id="KW-0378">Hydrolase</keyword>
<name>I1BPP3_RHIO9</name>
<keyword evidence="2" id="KW-0677">Repeat</keyword>
<dbReference type="Gene3D" id="3.10.129.10">
    <property type="entry name" value="Hotdog Thioesterase"/>
    <property type="match status" value="2"/>
</dbReference>
<dbReference type="STRING" id="246409.I1BPP3"/>
<dbReference type="EMBL" id="CH476733">
    <property type="protein sequence ID" value="EIE78173.1"/>
    <property type="molecule type" value="Genomic_DNA"/>
</dbReference>
<dbReference type="GO" id="GO:0047617">
    <property type="term" value="F:fatty acyl-CoA hydrolase activity"/>
    <property type="evidence" value="ECO:0007669"/>
    <property type="project" value="TreeGrafter"/>
</dbReference>
<protein>
    <recommendedName>
        <fullName evidence="5">HotDog ACOT-type domain-containing protein</fullName>
    </recommendedName>
</protein>
<keyword evidence="4" id="KW-0809">Transit peptide</keyword>
<evidence type="ECO:0000256" key="4">
    <source>
        <dbReference type="ARBA" id="ARBA00022946"/>
    </source>
</evidence>
<evidence type="ECO:0000313" key="7">
    <source>
        <dbReference type="Proteomes" id="UP000009138"/>
    </source>
</evidence>
<dbReference type="OrthoDB" id="331699at2759"/>
<dbReference type="RefSeq" id="XP_067513569.1">
    <property type="nucleotide sequence ID" value="XM_067657468.1"/>
</dbReference>
<dbReference type="CDD" id="cd03442">
    <property type="entry name" value="BFIT_BACH"/>
    <property type="match status" value="2"/>
</dbReference>
<sequence>MFICQTRNLLKKALSSQLRNKSYNLHRLYNVSSRSESKHGAFTVHPAGFWADKILERESKRPVIASSEPRLLIEKTFNKKMKDSYMEDYLPFKSDPVLLDEYIFSNGKIRTGKLLEDLDALAGAIAYKHIDNGDPKAAPLTVVTASVDRFDLFLPEAGIINYKLSGHVTYVGSSSMEVFIKAETCGDDLPEPNENPDTLCVLGKNTVLATRFTMVAIDSATQKPVKVNPLRLTSKGEERLFEMAEATKLRKKREKEASLTRQPPTPAERLEIHDVFLEYSRYTSDTSDERQPLPKDKVWMSDTKIESNFLMQPQDRNIHNNIFGGYLMRRAYELAYANTALFMKSSSPVLLSMDEVAFRKPVHVGTLLNLKSNIVLSEGFPHRTVQVRVVAEVVDIEKDTREVTNVFHFTLVTGSPEVRLRRILPKTYAESMLWIDAKRRRQQGIHSRHVLLESIKEN</sequence>
<keyword evidence="7" id="KW-1185">Reference proteome</keyword>
<dbReference type="InParanoid" id="I1BPP3"/>
<evidence type="ECO:0000256" key="2">
    <source>
        <dbReference type="ARBA" id="ARBA00022737"/>
    </source>
</evidence>
<dbReference type="VEuPathDB" id="FungiDB:RO3G_02877"/>
<proteinExistence type="inferred from homology"/>
<dbReference type="PROSITE" id="PS51770">
    <property type="entry name" value="HOTDOG_ACOT"/>
    <property type="match status" value="2"/>
</dbReference>
<evidence type="ECO:0000259" key="5">
    <source>
        <dbReference type="PROSITE" id="PS51770"/>
    </source>
</evidence>
<evidence type="ECO:0000256" key="1">
    <source>
        <dbReference type="ARBA" id="ARBA00010458"/>
    </source>
</evidence>
<dbReference type="eggNOG" id="KOG2763">
    <property type="taxonomic scope" value="Eukaryota"/>
</dbReference>
<comment type="similarity">
    <text evidence="1">Belongs to the acyl coenzyme A hydrolase family.</text>
</comment>
<dbReference type="InterPro" id="IPR033120">
    <property type="entry name" value="HOTDOG_ACOT"/>
</dbReference>
<dbReference type="AlphaFoldDB" id="I1BPP3"/>
<dbReference type="GeneID" id="93609849"/>
<dbReference type="PANTHER" id="PTHR12655">
    <property type="entry name" value="ACYL-COA THIOESTERASE"/>
    <property type="match status" value="1"/>
</dbReference>
<dbReference type="Proteomes" id="UP000009138">
    <property type="component" value="Unassembled WGS sequence"/>
</dbReference>
<dbReference type="InterPro" id="IPR029069">
    <property type="entry name" value="HotDog_dom_sf"/>
</dbReference>
<dbReference type="OMA" id="QFNYTFL"/>
<dbReference type="GO" id="GO:0006637">
    <property type="term" value="P:acyl-CoA metabolic process"/>
    <property type="evidence" value="ECO:0007669"/>
    <property type="project" value="TreeGrafter"/>
</dbReference>
<dbReference type="SUPFAM" id="SSF54637">
    <property type="entry name" value="Thioesterase/thiol ester dehydrase-isomerase"/>
    <property type="match status" value="2"/>
</dbReference>